<accession>A0A0C9SV21</accession>
<sequence length="233" mass="24606">MRAGRPPLSLQACQLHITPPSPLAHQSRTTATPFTHTSSALASSALAFTANVSAGALPACAQPWVPDGSYAVYANHMIFTTTVTSIQAHCGIISTEPSEGWCLSAAAQQLEPLQMPVAHSPSHRHILALGLAVQSLWSPLCGPDAGRPLLSPPCTRAVQSPPWALLPVCGLTAPELGWPALRTRTRFVVDAAPSPFSSTVTQLGLAPGLRGHNRGVWWLRARPPAYGCLHGQM</sequence>
<dbReference type="Proteomes" id="UP000053263">
    <property type="component" value="Unassembled WGS sequence"/>
</dbReference>
<protein>
    <submittedName>
        <fullName evidence="1">Uncharacterized protein</fullName>
    </submittedName>
</protein>
<dbReference type="HOGENOM" id="CLU_1190305_0_0_1"/>
<evidence type="ECO:0000313" key="2">
    <source>
        <dbReference type="Proteomes" id="UP000053263"/>
    </source>
</evidence>
<evidence type="ECO:0000313" key="1">
    <source>
        <dbReference type="EMBL" id="KII82725.1"/>
    </source>
</evidence>
<dbReference type="EMBL" id="KN832723">
    <property type="protein sequence ID" value="KII82725.1"/>
    <property type="molecule type" value="Genomic_DNA"/>
</dbReference>
<proteinExistence type="predicted"/>
<name>A0A0C9SV21_PLICR</name>
<reference evidence="1 2" key="1">
    <citation type="submission" date="2014-06" db="EMBL/GenBank/DDBJ databases">
        <title>Evolutionary Origins and Diversification of the Mycorrhizal Mutualists.</title>
        <authorList>
            <consortium name="DOE Joint Genome Institute"/>
            <consortium name="Mycorrhizal Genomics Consortium"/>
            <person name="Kohler A."/>
            <person name="Kuo A."/>
            <person name="Nagy L.G."/>
            <person name="Floudas D."/>
            <person name="Copeland A."/>
            <person name="Barry K.W."/>
            <person name="Cichocki N."/>
            <person name="Veneault-Fourrey C."/>
            <person name="LaButti K."/>
            <person name="Lindquist E.A."/>
            <person name="Lipzen A."/>
            <person name="Lundell T."/>
            <person name="Morin E."/>
            <person name="Murat C."/>
            <person name="Riley R."/>
            <person name="Ohm R."/>
            <person name="Sun H."/>
            <person name="Tunlid A."/>
            <person name="Henrissat B."/>
            <person name="Grigoriev I.V."/>
            <person name="Hibbett D.S."/>
            <person name="Martin F."/>
        </authorList>
    </citation>
    <scope>NUCLEOTIDE SEQUENCE [LARGE SCALE GENOMIC DNA]</scope>
    <source>
        <strain evidence="1 2">FD-325 SS-3</strain>
    </source>
</reference>
<organism evidence="1 2">
    <name type="scientific">Plicaturopsis crispa FD-325 SS-3</name>
    <dbReference type="NCBI Taxonomy" id="944288"/>
    <lineage>
        <taxon>Eukaryota</taxon>
        <taxon>Fungi</taxon>
        <taxon>Dikarya</taxon>
        <taxon>Basidiomycota</taxon>
        <taxon>Agaricomycotina</taxon>
        <taxon>Agaricomycetes</taxon>
        <taxon>Agaricomycetidae</taxon>
        <taxon>Amylocorticiales</taxon>
        <taxon>Amylocorticiaceae</taxon>
        <taxon>Plicatura</taxon>
        <taxon>Plicaturopsis crispa</taxon>
    </lineage>
</organism>
<dbReference type="AlphaFoldDB" id="A0A0C9SV21"/>
<keyword evidence="2" id="KW-1185">Reference proteome</keyword>
<gene>
    <name evidence="1" type="ORF">PLICRDRAFT_181116</name>
</gene>